<feature type="domain" description="CBS" evidence="4">
    <location>
        <begin position="163"/>
        <end position="219"/>
    </location>
</feature>
<evidence type="ECO:0000259" key="4">
    <source>
        <dbReference type="PROSITE" id="PS51371"/>
    </source>
</evidence>
<dbReference type="InterPro" id="IPR000644">
    <property type="entry name" value="CBS_dom"/>
</dbReference>
<reference evidence="5 6" key="1">
    <citation type="submission" date="2023-05" db="EMBL/GenBank/DDBJ databases">
        <title>Draft genome sequence of Streptomyces sp. B-S-A6 isolated from a cave soil in Thailand.</title>
        <authorList>
            <person name="Chamroensaksri N."/>
            <person name="Muangham S."/>
        </authorList>
    </citation>
    <scope>NUCLEOTIDE SEQUENCE [LARGE SCALE GENOMIC DNA]</scope>
    <source>
        <strain evidence="5 6">B-S-A6</strain>
    </source>
</reference>
<dbReference type="InterPro" id="IPR051257">
    <property type="entry name" value="Diverse_CBS-Domain"/>
</dbReference>
<feature type="domain" description="CBS" evidence="4">
    <location>
        <begin position="68"/>
        <end position="127"/>
    </location>
</feature>
<feature type="region of interest" description="Disordered" evidence="3">
    <location>
        <begin position="217"/>
        <end position="237"/>
    </location>
</feature>
<dbReference type="PROSITE" id="PS51371">
    <property type="entry name" value="CBS"/>
    <property type="match status" value="2"/>
</dbReference>
<evidence type="ECO:0000313" key="6">
    <source>
        <dbReference type="Proteomes" id="UP001223978"/>
    </source>
</evidence>
<dbReference type="SMART" id="SM00116">
    <property type="entry name" value="CBS"/>
    <property type="match status" value="2"/>
</dbReference>
<comment type="caution">
    <text evidence="5">The sequence shown here is derived from an EMBL/GenBank/DDBJ whole genome shotgun (WGS) entry which is preliminary data.</text>
</comment>
<proteinExistence type="predicted"/>
<evidence type="ECO:0000256" key="1">
    <source>
        <dbReference type="ARBA" id="ARBA00023122"/>
    </source>
</evidence>
<dbReference type="InterPro" id="IPR046342">
    <property type="entry name" value="CBS_dom_sf"/>
</dbReference>
<dbReference type="EMBL" id="JASCIQ010000027">
    <property type="protein sequence ID" value="MDI3406855.1"/>
    <property type="molecule type" value="Genomic_DNA"/>
</dbReference>
<sequence>MNDHERCAARAETRREERGEALLARYIGAVATVSARHATVRLAAVPAEAPADGTPEAGPEPLLVRDVMDLPTASVRGNLPFLDVARLLTREHTGCLPVVDPEDHVLGVVSESDLLAKAAIEASGGPSGVLARFRERRPHGNAHAGTAGTAGTAETAETAETLMTSPAVTVYSRQTVAEAAWLVSLARLKRLPVTDQAGRLIGVVHRNALLGALLRNDETDPTGGACPTAPKDHLDDA</sequence>
<dbReference type="Pfam" id="PF00571">
    <property type="entry name" value="CBS"/>
    <property type="match status" value="2"/>
</dbReference>
<evidence type="ECO:0000256" key="3">
    <source>
        <dbReference type="SAM" id="MobiDB-lite"/>
    </source>
</evidence>
<evidence type="ECO:0000313" key="5">
    <source>
        <dbReference type="EMBL" id="MDI3406855.1"/>
    </source>
</evidence>
<keyword evidence="1 2" id="KW-0129">CBS domain</keyword>
<dbReference type="PANTHER" id="PTHR43080:SF29">
    <property type="entry name" value="OS02G0818000 PROTEIN"/>
    <property type="match status" value="1"/>
</dbReference>
<dbReference type="Proteomes" id="UP001223978">
    <property type="component" value="Unassembled WGS sequence"/>
</dbReference>
<dbReference type="RefSeq" id="WP_282544783.1">
    <property type="nucleotide sequence ID" value="NZ_JASCIQ010000027.1"/>
</dbReference>
<dbReference type="Gene3D" id="3.10.580.10">
    <property type="entry name" value="CBS-domain"/>
    <property type="match status" value="1"/>
</dbReference>
<keyword evidence="6" id="KW-1185">Reference proteome</keyword>
<dbReference type="PANTHER" id="PTHR43080">
    <property type="entry name" value="CBS DOMAIN-CONTAINING PROTEIN CBSX3, MITOCHONDRIAL"/>
    <property type="match status" value="1"/>
</dbReference>
<organism evidence="5 6">
    <name type="scientific">Streptomyces cavernicola</name>
    <dbReference type="NCBI Taxonomy" id="3043613"/>
    <lineage>
        <taxon>Bacteria</taxon>
        <taxon>Bacillati</taxon>
        <taxon>Actinomycetota</taxon>
        <taxon>Actinomycetes</taxon>
        <taxon>Kitasatosporales</taxon>
        <taxon>Streptomycetaceae</taxon>
        <taxon>Streptomyces</taxon>
    </lineage>
</organism>
<accession>A0ABT6SFB7</accession>
<dbReference type="SUPFAM" id="SSF54631">
    <property type="entry name" value="CBS-domain pair"/>
    <property type="match status" value="1"/>
</dbReference>
<gene>
    <name evidence="5" type="ORF">QIS96_23960</name>
</gene>
<name>A0ABT6SFB7_9ACTN</name>
<protein>
    <submittedName>
        <fullName evidence="5">CBS domain-containing protein</fullName>
    </submittedName>
</protein>
<evidence type="ECO:0000256" key="2">
    <source>
        <dbReference type="PROSITE-ProRule" id="PRU00703"/>
    </source>
</evidence>